<dbReference type="InterPro" id="IPR012796">
    <property type="entry name" value="Lysidine-tRNA-synth_C"/>
</dbReference>
<organism evidence="10 11">
    <name type="scientific">Tetragenococcus muriaticus 3MR10-3</name>
    <dbReference type="NCBI Taxonomy" id="1302648"/>
    <lineage>
        <taxon>Bacteria</taxon>
        <taxon>Bacillati</taxon>
        <taxon>Bacillota</taxon>
        <taxon>Bacilli</taxon>
        <taxon>Lactobacillales</taxon>
        <taxon>Enterococcaceae</taxon>
        <taxon>Tetragenococcus</taxon>
    </lineage>
</organism>
<dbReference type="InterPro" id="IPR012795">
    <property type="entry name" value="tRNA_Ile_lys_synt_N"/>
</dbReference>
<dbReference type="Gene3D" id="3.40.50.620">
    <property type="entry name" value="HUPs"/>
    <property type="match status" value="1"/>
</dbReference>
<comment type="subcellular location">
    <subcellularLocation>
        <location evidence="1 8">Cytoplasm</location>
    </subcellularLocation>
</comment>
<sequence>MLSWQVETFIKEKQLLAANDRILVGVSTGVDSMVLLHILETLQKKMGFVIGVAHVNHKLRATSDEEETYLRNYCQEHNLPFYSTWWENPPKNGVEEKARIFRYHFFKETMVSQHYQVLATAHHRDDQIETMIMKMIREGNLFSAKGIVASQSFGATGELVRPLLQITKEEILDYSKKEGIVYFEDQTNALLNMQRNRIRHQVIPLLKEENSQALSHFQQLSDQLSAAEEIITEQQKKWYQALIKENYHEFEVDVDSYLTFSQAQQFFFLQELAKKARKYYDITLSTKQIRQVMKLLSEEKAHWVMDIDQTWQFQKSYNRLFLSKQSNKDEDAESLLTLNLGESKFLSKNEWVGLFSKDKVEVPEKVKCWLEYRQDLGKEFPFSVVLRKRQAGDRIQLNKQLHKKLSRFFIDKKVPQNLRDQAWVMTDLKDNVLGLLPYVFSYLCIPKETAKIHYVLLYKYRKPKLEGETDAGKRY</sequence>
<dbReference type="InterPro" id="IPR014729">
    <property type="entry name" value="Rossmann-like_a/b/a_fold"/>
</dbReference>
<dbReference type="InterPro" id="IPR012094">
    <property type="entry name" value="tRNA_Ile_lys_synt"/>
</dbReference>
<accession>A0A091BZL7</accession>
<comment type="similarity">
    <text evidence="8">Belongs to the tRNA(Ile)-lysidine synthase family.</text>
</comment>
<dbReference type="SUPFAM" id="SSF56037">
    <property type="entry name" value="PheT/TilS domain"/>
    <property type="match status" value="1"/>
</dbReference>
<proteinExistence type="inferred from homology"/>
<protein>
    <recommendedName>
        <fullName evidence="8">tRNA(Ile)-lysidine synthase</fullName>
        <ecNumber evidence="8">6.3.4.19</ecNumber>
    </recommendedName>
    <alternativeName>
        <fullName evidence="8">tRNA(Ile)-2-lysyl-cytidine synthase</fullName>
    </alternativeName>
    <alternativeName>
        <fullName evidence="8">tRNA(Ile)-lysidine synthetase</fullName>
    </alternativeName>
</protein>
<dbReference type="AlphaFoldDB" id="A0A091BZL7"/>
<evidence type="ECO:0000259" key="9">
    <source>
        <dbReference type="SMART" id="SM00977"/>
    </source>
</evidence>
<comment type="function">
    <text evidence="8">Ligates lysine onto the cytidine present at position 34 of the AUA codon-specific tRNA(Ile) that contains the anticodon CAU, in an ATP-dependent manner. Cytidine is converted to lysidine, thus changing the amino acid specificity of the tRNA from methionine to isoleucine.</text>
</comment>
<name>A0A091BZL7_9ENTE</name>
<dbReference type="HAMAP" id="MF_01161">
    <property type="entry name" value="tRNA_Ile_lys_synt"/>
    <property type="match status" value="1"/>
</dbReference>
<keyword evidence="2 8" id="KW-0963">Cytoplasm</keyword>
<evidence type="ECO:0000256" key="8">
    <source>
        <dbReference type="HAMAP-Rule" id="MF_01161"/>
    </source>
</evidence>
<dbReference type="InterPro" id="IPR011063">
    <property type="entry name" value="TilS/TtcA_N"/>
</dbReference>
<dbReference type="GO" id="GO:0005524">
    <property type="term" value="F:ATP binding"/>
    <property type="evidence" value="ECO:0007669"/>
    <property type="project" value="UniProtKB-KW"/>
</dbReference>
<evidence type="ECO:0000256" key="7">
    <source>
        <dbReference type="ARBA" id="ARBA00048539"/>
    </source>
</evidence>
<dbReference type="NCBIfam" id="TIGR02433">
    <property type="entry name" value="lysidine_TilS_C"/>
    <property type="match status" value="1"/>
</dbReference>
<dbReference type="GO" id="GO:0032267">
    <property type="term" value="F:tRNA(Ile)-lysidine synthase activity"/>
    <property type="evidence" value="ECO:0007669"/>
    <property type="project" value="UniProtKB-EC"/>
</dbReference>
<dbReference type="PANTHER" id="PTHR43033">
    <property type="entry name" value="TRNA(ILE)-LYSIDINE SYNTHASE-RELATED"/>
    <property type="match status" value="1"/>
</dbReference>
<dbReference type="SUPFAM" id="SSF52402">
    <property type="entry name" value="Adenine nucleotide alpha hydrolases-like"/>
    <property type="match status" value="1"/>
</dbReference>
<dbReference type="EMBL" id="JPVT01000234">
    <property type="protein sequence ID" value="KFN89247.1"/>
    <property type="molecule type" value="Genomic_DNA"/>
</dbReference>
<dbReference type="CDD" id="cd01992">
    <property type="entry name" value="TilS_N"/>
    <property type="match status" value="1"/>
</dbReference>
<evidence type="ECO:0000313" key="11">
    <source>
        <dbReference type="Proteomes" id="UP000029381"/>
    </source>
</evidence>
<evidence type="ECO:0000313" key="10">
    <source>
        <dbReference type="EMBL" id="KFN89247.1"/>
    </source>
</evidence>
<dbReference type="RefSeq" id="WP_052074222.1">
    <property type="nucleotide sequence ID" value="NZ_JPVT01000234.1"/>
</dbReference>
<comment type="caution">
    <text evidence="8">Lacks conserved residue(s) required for the propagation of feature annotation.</text>
</comment>
<dbReference type="Pfam" id="PF01171">
    <property type="entry name" value="ATP_bind_3"/>
    <property type="match status" value="1"/>
</dbReference>
<keyword evidence="6" id="KW-0067">ATP-binding</keyword>
<dbReference type="SMART" id="SM00977">
    <property type="entry name" value="TilS_C"/>
    <property type="match status" value="1"/>
</dbReference>
<feature type="domain" description="Lysidine-tRNA(Ile) synthetase C-terminal" evidence="9">
    <location>
        <begin position="384"/>
        <end position="454"/>
    </location>
</feature>
<comment type="caution">
    <text evidence="10">The sequence shown here is derived from an EMBL/GenBank/DDBJ whole genome shotgun (WGS) entry which is preliminary data.</text>
</comment>
<reference evidence="10 11" key="1">
    <citation type="submission" date="2014-08" db="EMBL/GenBank/DDBJ databases">
        <title>Genome sequence of Tetragenococcus muriaticus.</title>
        <authorList>
            <person name="Chuea-nongthon C."/>
            <person name="Rodtong S."/>
            <person name="Yongsawatdigul J."/>
            <person name="Steele J.L."/>
            <person name="Liu X.-y."/>
            <person name="Speers J."/>
            <person name="Glasner J.D."/>
            <person name="Neeno-Eckwall E.C."/>
        </authorList>
    </citation>
    <scope>NUCLEOTIDE SEQUENCE [LARGE SCALE GENOMIC DNA]</scope>
    <source>
        <strain evidence="10 11">3MR10-3</strain>
    </source>
</reference>
<dbReference type="PATRIC" id="fig|1302648.3.peg.2044"/>
<evidence type="ECO:0000256" key="2">
    <source>
        <dbReference type="ARBA" id="ARBA00022490"/>
    </source>
</evidence>
<dbReference type="PANTHER" id="PTHR43033:SF1">
    <property type="entry name" value="TRNA(ILE)-LYSIDINE SYNTHASE-RELATED"/>
    <property type="match status" value="1"/>
</dbReference>
<evidence type="ECO:0000256" key="5">
    <source>
        <dbReference type="ARBA" id="ARBA00022741"/>
    </source>
</evidence>
<evidence type="ECO:0000256" key="4">
    <source>
        <dbReference type="ARBA" id="ARBA00022694"/>
    </source>
</evidence>
<dbReference type="GO" id="GO:0005737">
    <property type="term" value="C:cytoplasm"/>
    <property type="evidence" value="ECO:0007669"/>
    <property type="project" value="UniProtKB-SubCell"/>
</dbReference>
<evidence type="ECO:0000256" key="6">
    <source>
        <dbReference type="ARBA" id="ARBA00022840"/>
    </source>
</evidence>
<dbReference type="Proteomes" id="UP000029381">
    <property type="component" value="Unassembled WGS sequence"/>
</dbReference>
<comment type="catalytic activity">
    <reaction evidence="7 8">
        <text>cytidine(34) in tRNA(Ile2) + L-lysine + ATP = lysidine(34) in tRNA(Ile2) + AMP + diphosphate + H(+)</text>
        <dbReference type="Rhea" id="RHEA:43744"/>
        <dbReference type="Rhea" id="RHEA-COMP:10625"/>
        <dbReference type="Rhea" id="RHEA-COMP:10670"/>
        <dbReference type="ChEBI" id="CHEBI:15378"/>
        <dbReference type="ChEBI" id="CHEBI:30616"/>
        <dbReference type="ChEBI" id="CHEBI:32551"/>
        <dbReference type="ChEBI" id="CHEBI:33019"/>
        <dbReference type="ChEBI" id="CHEBI:82748"/>
        <dbReference type="ChEBI" id="CHEBI:83665"/>
        <dbReference type="ChEBI" id="CHEBI:456215"/>
        <dbReference type="EC" id="6.3.4.19"/>
    </reaction>
</comment>
<evidence type="ECO:0000256" key="1">
    <source>
        <dbReference type="ARBA" id="ARBA00004496"/>
    </source>
</evidence>
<keyword evidence="3 8" id="KW-0436">Ligase</keyword>
<keyword evidence="5" id="KW-0547">Nucleotide-binding</keyword>
<keyword evidence="4 8" id="KW-0819">tRNA processing</keyword>
<dbReference type="NCBIfam" id="TIGR02432">
    <property type="entry name" value="lysidine_TilS_N"/>
    <property type="match status" value="1"/>
</dbReference>
<dbReference type="EC" id="6.3.4.19" evidence="8"/>
<dbReference type="GO" id="GO:0006400">
    <property type="term" value="P:tRNA modification"/>
    <property type="evidence" value="ECO:0007669"/>
    <property type="project" value="UniProtKB-UniRule"/>
</dbReference>
<evidence type="ECO:0000256" key="3">
    <source>
        <dbReference type="ARBA" id="ARBA00022598"/>
    </source>
</evidence>
<dbReference type="Pfam" id="PF11734">
    <property type="entry name" value="TilS_C"/>
    <property type="match status" value="1"/>
</dbReference>
<gene>
    <name evidence="8" type="primary">tilS</name>
    <name evidence="10" type="ORF">TMU3MR103_2091</name>
</gene>
<keyword evidence="11" id="KW-1185">Reference proteome</keyword>